<comment type="caution">
    <text evidence="1">The sequence shown here is derived from an EMBL/GenBank/DDBJ whole genome shotgun (WGS) entry which is preliminary data.</text>
</comment>
<sequence length="115" mass="12928">MEAVDEKTARYRHIIQEMLSRLAAIPNLEEGIEDRTLFDQSTDSYAVIAEGWDGEERVHHVVAHLEIINGKVWIQADNTDLVIARELESRGIPKSDIVLGFRPPTVRSGSEYAVA</sequence>
<evidence type="ECO:0000313" key="1">
    <source>
        <dbReference type="EMBL" id="MBI2875399.1"/>
    </source>
</evidence>
<proteinExistence type="predicted"/>
<dbReference type="EMBL" id="JACPRF010000023">
    <property type="protein sequence ID" value="MBI2875399.1"/>
    <property type="molecule type" value="Genomic_DNA"/>
</dbReference>
<organism evidence="1 2">
    <name type="scientific">Tectimicrobiota bacterium</name>
    <dbReference type="NCBI Taxonomy" id="2528274"/>
    <lineage>
        <taxon>Bacteria</taxon>
        <taxon>Pseudomonadati</taxon>
        <taxon>Nitrospinota/Tectimicrobiota group</taxon>
        <taxon>Candidatus Tectimicrobiota</taxon>
    </lineage>
</organism>
<dbReference type="AlphaFoldDB" id="A0A932FXD9"/>
<name>A0A932FXD9_UNCTE</name>
<gene>
    <name evidence="1" type="ORF">HYY20_00795</name>
</gene>
<dbReference type="Proteomes" id="UP000769766">
    <property type="component" value="Unassembled WGS sequence"/>
</dbReference>
<dbReference type="CDD" id="cd16382">
    <property type="entry name" value="XisI-like"/>
    <property type="match status" value="1"/>
</dbReference>
<dbReference type="InterPro" id="IPR035943">
    <property type="entry name" value="XisI-like_sf"/>
</dbReference>
<dbReference type="SUPFAM" id="SSF143847">
    <property type="entry name" value="XisI-like"/>
    <property type="match status" value="1"/>
</dbReference>
<accession>A0A932FXD9</accession>
<dbReference type="InterPro" id="IPR014968">
    <property type="entry name" value="XisI"/>
</dbReference>
<protein>
    <submittedName>
        <fullName evidence="1">XisI protein</fullName>
    </submittedName>
</protein>
<dbReference type="Pfam" id="PF08869">
    <property type="entry name" value="XisI"/>
    <property type="match status" value="1"/>
</dbReference>
<reference evidence="1" key="1">
    <citation type="submission" date="2020-07" db="EMBL/GenBank/DDBJ databases">
        <title>Huge and variable diversity of episymbiotic CPR bacteria and DPANN archaea in groundwater ecosystems.</title>
        <authorList>
            <person name="He C.Y."/>
            <person name="Keren R."/>
            <person name="Whittaker M."/>
            <person name="Farag I.F."/>
            <person name="Doudna J."/>
            <person name="Cate J.H.D."/>
            <person name="Banfield J.F."/>
        </authorList>
    </citation>
    <scope>NUCLEOTIDE SEQUENCE</scope>
    <source>
        <strain evidence="1">NC_groundwater_672_Ag_B-0.1um_62_36</strain>
    </source>
</reference>
<evidence type="ECO:0000313" key="2">
    <source>
        <dbReference type="Proteomes" id="UP000769766"/>
    </source>
</evidence>
<dbReference type="Gene3D" id="3.30.310.110">
    <property type="entry name" value="XisI-like"/>
    <property type="match status" value="1"/>
</dbReference>